<evidence type="ECO:0000313" key="4">
    <source>
        <dbReference type="Proteomes" id="UP000799421"/>
    </source>
</evidence>
<dbReference type="Gene3D" id="1.25.40.10">
    <property type="entry name" value="Tetratricopeptide repeat domain"/>
    <property type="match status" value="1"/>
</dbReference>
<dbReference type="CDD" id="cd24142">
    <property type="entry name" value="ACL4-like"/>
    <property type="match status" value="1"/>
</dbReference>
<dbReference type="PROSITE" id="PS50005">
    <property type="entry name" value="TPR"/>
    <property type="match status" value="1"/>
</dbReference>
<dbReference type="EMBL" id="MU005964">
    <property type="protein sequence ID" value="KAF2862828.1"/>
    <property type="molecule type" value="Genomic_DNA"/>
</dbReference>
<evidence type="ECO:0000256" key="2">
    <source>
        <dbReference type="SAM" id="MobiDB-lite"/>
    </source>
</evidence>
<keyword evidence="1" id="KW-0802">TPR repeat</keyword>
<gene>
    <name evidence="3" type="ORF">K470DRAFT_212172</name>
</gene>
<feature type="region of interest" description="Disordered" evidence="2">
    <location>
        <begin position="362"/>
        <end position="397"/>
    </location>
</feature>
<accession>A0A6A7C840</accession>
<feature type="repeat" description="TPR" evidence="1">
    <location>
        <begin position="70"/>
        <end position="103"/>
    </location>
</feature>
<feature type="compositionally biased region" description="Acidic residues" evidence="2">
    <location>
        <begin position="387"/>
        <end position="397"/>
    </location>
</feature>
<evidence type="ECO:0000313" key="3">
    <source>
        <dbReference type="EMBL" id="KAF2862828.1"/>
    </source>
</evidence>
<feature type="region of interest" description="Disordered" evidence="2">
    <location>
        <begin position="1"/>
        <end position="32"/>
    </location>
</feature>
<dbReference type="Proteomes" id="UP000799421">
    <property type="component" value="Unassembled WGS sequence"/>
</dbReference>
<dbReference type="OrthoDB" id="1914839at2759"/>
<reference evidence="3" key="1">
    <citation type="journal article" date="2020" name="Stud. Mycol.">
        <title>101 Dothideomycetes genomes: a test case for predicting lifestyles and emergence of pathogens.</title>
        <authorList>
            <person name="Haridas S."/>
            <person name="Albert R."/>
            <person name="Binder M."/>
            <person name="Bloem J."/>
            <person name="Labutti K."/>
            <person name="Salamov A."/>
            <person name="Andreopoulos B."/>
            <person name="Baker S."/>
            <person name="Barry K."/>
            <person name="Bills G."/>
            <person name="Bluhm B."/>
            <person name="Cannon C."/>
            <person name="Castanera R."/>
            <person name="Culley D."/>
            <person name="Daum C."/>
            <person name="Ezra D."/>
            <person name="Gonzalez J."/>
            <person name="Henrissat B."/>
            <person name="Kuo A."/>
            <person name="Liang C."/>
            <person name="Lipzen A."/>
            <person name="Lutzoni F."/>
            <person name="Magnuson J."/>
            <person name="Mondo S."/>
            <person name="Nolan M."/>
            <person name="Ohm R."/>
            <person name="Pangilinan J."/>
            <person name="Park H.-J."/>
            <person name="Ramirez L."/>
            <person name="Alfaro M."/>
            <person name="Sun H."/>
            <person name="Tritt A."/>
            <person name="Yoshinaga Y."/>
            <person name="Zwiers L.-H."/>
            <person name="Turgeon B."/>
            <person name="Goodwin S."/>
            <person name="Spatafora J."/>
            <person name="Crous P."/>
            <person name="Grigoriev I."/>
        </authorList>
    </citation>
    <scope>NUCLEOTIDE SEQUENCE</scope>
    <source>
        <strain evidence="3">CBS 480.64</strain>
    </source>
</reference>
<dbReference type="InterPro" id="IPR019734">
    <property type="entry name" value="TPR_rpt"/>
</dbReference>
<protein>
    <submittedName>
        <fullName evidence="3">Uncharacterized protein</fullName>
    </submittedName>
</protein>
<proteinExistence type="predicted"/>
<sequence>MAKIKPSKQEREAKKSFEKNKNATKSLETESPEQLYAETIDLVQSQPGKALEKAQMLWNQVQNGSTLEKLPALGLLGEISETLGEIDNARAYFEKAVELDPEGKESNLMEGGAEKFLWLAQLCEQGGKASIGWFERGVRVLEREIAALGDGATTGLDRESLLVLRVDKQKKLADALCGMVEVYMTDLSWEEDAESRCENLITKAIAVEDEPSPGVLQTLASVRLSQQREDDARSALIRSIQSWKHLDPEDPGVPDFATRISLCRLLMEAEMERDAMHVITRLVDEDDESVEAWYLGGWCQYLIAEKLQSNGKTEEQSRRQAALKGSRHFLKKSLKLYSQLSYEDEQLFAHAKELVSKLDEILGPEAEHTDGSAEDEEWENWDGFSSSDDEDEEMVDG</sequence>
<dbReference type="AlphaFoldDB" id="A0A6A7C840"/>
<dbReference type="SUPFAM" id="SSF48452">
    <property type="entry name" value="TPR-like"/>
    <property type="match status" value="1"/>
</dbReference>
<feature type="compositionally biased region" description="Basic and acidic residues" evidence="2">
    <location>
        <begin position="362"/>
        <end position="371"/>
    </location>
</feature>
<organism evidence="3 4">
    <name type="scientific">Piedraia hortae CBS 480.64</name>
    <dbReference type="NCBI Taxonomy" id="1314780"/>
    <lineage>
        <taxon>Eukaryota</taxon>
        <taxon>Fungi</taxon>
        <taxon>Dikarya</taxon>
        <taxon>Ascomycota</taxon>
        <taxon>Pezizomycotina</taxon>
        <taxon>Dothideomycetes</taxon>
        <taxon>Dothideomycetidae</taxon>
        <taxon>Capnodiales</taxon>
        <taxon>Piedraiaceae</taxon>
        <taxon>Piedraia</taxon>
    </lineage>
</organism>
<feature type="compositionally biased region" description="Basic and acidic residues" evidence="2">
    <location>
        <begin position="7"/>
        <end position="21"/>
    </location>
</feature>
<dbReference type="Pfam" id="PF13181">
    <property type="entry name" value="TPR_8"/>
    <property type="match status" value="1"/>
</dbReference>
<evidence type="ECO:0000256" key="1">
    <source>
        <dbReference type="PROSITE-ProRule" id="PRU00339"/>
    </source>
</evidence>
<keyword evidence="4" id="KW-1185">Reference proteome</keyword>
<dbReference type="InterPro" id="IPR011990">
    <property type="entry name" value="TPR-like_helical_dom_sf"/>
</dbReference>
<name>A0A6A7C840_9PEZI</name>